<protein>
    <submittedName>
        <fullName evidence="2">Uncharacterized protein</fullName>
    </submittedName>
</protein>
<dbReference type="AlphaFoldDB" id="A0AAV2LV58"/>
<organism evidence="2 3">
    <name type="scientific">Knipowitschia caucasica</name>
    <name type="common">Caucasian dwarf goby</name>
    <name type="synonym">Pomatoschistus caucasicus</name>
    <dbReference type="NCBI Taxonomy" id="637954"/>
    <lineage>
        <taxon>Eukaryota</taxon>
        <taxon>Metazoa</taxon>
        <taxon>Chordata</taxon>
        <taxon>Craniata</taxon>
        <taxon>Vertebrata</taxon>
        <taxon>Euteleostomi</taxon>
        <taxon>Actinopterygii</taxon>
        <taxon>Neopterygii</taxon>
        <taxon>Teleostei</taxon>
        <taxon>Neoteleostei</taxon>
        <taxon>Acanthomorphata</taxon>
        <taxon>Gobiaria</taxon>
        <taxon>Gobiiformes</taxon>
        <taxon>Gobioidei</taxon>
        <taxon>Gobiidae</taxon>
        <taxon>Gobiinae</taxon>
        <taxon>Knipowitschia</taxon>
    </lineage>
</organism>
<name>A0AAV2LV58_KNICA</name>
<dbReference type="EMBL" id="OZ035826">
    <property type="protein sequence ID" value="CAL1604242.1"/>
    <property type="molecule type" value="Genomic_DNA"/>
</dbReference>
<reference evidence="2 3" key="1">
    <citation type="submission" date="2024-04" db="EMBL/GenBank/DDBJ databases">
        <authorList>
            <person name="Waldvogel A.-M."/>
            <person name="Schoenle A."/>
        </authorList>
    </citation>
    <scope>NUCLEOTIDE SEQUENCE [LARGE SCALE GENOMIC DNA]</scope>
</reference>
<evidence type="ECO:0000313" key="3">
    <source>
        <dbReference type="Proteomes" id="UP001497482"/>
    </source>
</evidence>
<keyword evidence="3" id="KW-1185">Reference proteome</keyword>
<evidence type="ECO:0000313" key="2">
    <source>
        <dbReference type="EMBL" id="CAL1604242.1"/>
    </source>
</evidence>
<proteinExistence type="predicted"/>
<dbReference type="Proteomes" id="UP001497482">
    <property type="component" value="Chromosome 4"/>
</dbReference>
<feature type="region of interest" description="Disordered" evidence="1">
    <location>
        <begin position="1"/>
        <end position="28"/>
    </location>
</feature>
<accession>A0AAV2LV58</accession>
<sequence>MLSGRTSGSPPIERGRTEVNASEEVQHSPSRFTPLVSLDLIHLASASSCLPDTIFICCNYRSPALSPCILSLSSSAHLHSQNAAHWCNSCCQGVMGDYDWDGSM</sequence>
<gene>
    <name evidence="2" type="ORF">KC01_LOCUS31793</name>
</gene>
<evidence type="ECO:0000256" key="1">
    <source>
        <dbReference type="SAM" id="MobiDB-lite"/>
    </source>
</evidence>